<dbReference type="Gene3D" id="1.10.439.10">
    <property type="entry name" value="Penicillin Amidohydrolase, domain 1"/>
    <property type="match status" value="1"/>
</dbReference>
<organism evidence="2">
    <name type="scientific">marine metagenome</name>
    <dbReference type="NCBI Taxonomy" id="408172"/>
    <lineage>
        <taxon>unclassified sequences</taxon>
        <taxon>metagenomes</taxon>
        <taxon>ecological metagenomes</taxon>
    </lineage>
</organism>
<gene>
    <name evidence="2" type="ORF">METZ01_LOCUS465627</name>
</gene>
<evidence type="ECO:0000313" key="2">
    <source>
        <dbReference type="EMBL" id="SVE12773.1"/>
    </source>
</evidence>
<dbReference type="EMBL" id="UINC01195963">
    <property type="protein sequence ID" value="SVE12773.1"/>
    <property type="molecule type" value="Genomic_DNA"/>
</dbReference>
<dbReference type="Pfam" id="PF01804">
    <property type="entry name" value="Penicil_amidase"/>
    <property type="match status" value="1"/>
</dbReference>
<accession>A0A383AYW1</accession>
<evidence type="ECO:0000256" key="1">
    <source>
        <dbReference type="ARBA" id="ARBA00006586"/>
    </source>
</evidence>
<dbReference type="InterPro" id="IPR023343">
    <property type="entry name" value="Penicillin_amidase_dom1"/>
</dbReference>
<dbReference type="AlphaFoldDB" id="A0A383AYW1"/>
<dbReference type="SUPFAM" id="SSF56235">
    <property type="entry name" value="N-terminal nucleophile aminohydrolases (Ntn hydrolases)"/>
    <property type="match status" value="1"/>
</dbReference>
<dbReference type="PANTHER" id="PTHR34218">
    <property type="entry name" value="PEPTIDASE S45 PENICILLIN AMIDASE"/>
    <property type="match status" value="1"/>
</dbReference>
<dbReference type="GO" id="GO:0016811">
    <property type="term" value="F:hydrolase activity, acting on carbon-nitrogen (but not peptide) bonds, in linear amides"/>
    <property type="evidence" value="ECO:0007669"/>
    <property type="project" value="InterPro"/>
</dbReference>
<dbReference type="InterPro" id="IPR002692">
    <property type="entry name" value="S45"/>
</dbReference>
<dbReference type="GO" id="GO:0017000">
    <property type="term" value="P:antibiotic biosynthetic process"/>
    <property type="evidence" value="ECO:0007669"/>
    <property type="project" value="InterPro"/>
</dbReference>
<protein>
    <submittedName>
        <fullName evidence="2">Uncharacterized protein</fullName>
    </submittedName>
</protein>
<name>A0A383AYW1_9ZZZZ</name>
<proteinExistence type="inferred from homology"/>
<sequence>MNATPKSKDDLKMGLPDSNTSVSIDGLDATIRIYRDDYGIPHVKASTVHDAFFGQAFATAQDRLWHIDYDRRRAYGRWSEYTGAESLAEDIQMRKFQILPSVKADYDAVDSDTVAMLNAYAEGVNSFIQNTKTLPVEYALVGNTPERWQPWDCLAVYKARHILMGGFDVKLWRGRLVNQLGVQQASELLRRDSKKDLIIVPPGAQQDGISTGPLPIFSTAAKHLSM</sequence>
<dbReference type="PANTHER" id="PTHR34218:SF4">
    <property type="entry name" value="ACYL-HOMOSERINE LACTONE ACYLASE QUIP"/>
    <property type="match status" value="1"/>
</dbReference>
<dbReference type="InterPro" id="IPR029055">
    <property type="entry name" value="Ntn_hydrolases_N"/>
</dbReference>
<feature type="non-terminal residue" evidence="2">
    <location>
        <position position="226"/>
    </location>
</feature>
<comment type="similarity">
    <text evidence="1">Belongs to the peptidase S45 family.</text>
</comment>
<reference evidence="2" key="1">
    <citation type="submission" date="2018-05" db="EMBL/GenBank/DDBJ databases">
        <authorList>
            <person name="Lanie J.A."/>
            <person name="Ng W.-L."/>
            <person name="Kazmierczak K.M."/>
            <person name="Andrzejewski T.M."/>
            <person name="Davidsen T.M."/>
            <person name="Wayne K.J."/>
            <person name="Tettelin H."/>
            <person name="Glass J.I."/>
            <person name="Rusch D."/>
            <person name="Podicherti R."/>
            <person name="Tsui H.-C.T."/>
            <person name="Winkler M.E."/>
        </authorList>
    </citation>
    <scope>NUCLEOTIDE SEQUENCE</scope>
</reference>